<proteinExistence type="predicted"/>
<evidence type="ECO:0000313" key="2">
    <source>
        <dbReference type="Proteomes" id="UP001153954"/>
    </source>
</evidence>
<name>A0AAU9VFW3_EUPED</name>
<comment type="caution">
    <text evidence="1">The sequence shown here is derived from an EMBL/GenBank/DDBJ whole genome shotgun (WGS) entry which is preliminary data.</text>
</comment>
<evidence type="ECO:0000313" key="1">
    <source>
        <dbReference type="EMBL" id="CAH2108696.1"/>
    </source>
</evidence>
<keyword evidence="2" id="KW-1185">Reference proteome</keyword>
<reference evidence="1" key="1">
    <citation type="submission" date="2022-03" db="EMBL/GenBank/DDBJ databases">
        <authorList>
            <person name="Tunstrom K."/>
        </authorList>
    </citation>
    <scope>NUCLEOTIDE SEQUENCE</scope>
</reference>
<dbReference type="EMBL" id="CAKOGL010000031">
    <property type="protein sequence ID" value="CAH2108696.1"/>
    <property type="molecule type" value="Genomic_DNA"/>
</dbReference>
<dbReference type="Proteomes" id="UP001153954">
    <property type="component" value="Unassembled WGS sequence"/>
</dbReference>
<protein>
    <submittedName>
        <fullName evidence="1">Uncharacterized protein</fullName>
    </submittedName>
</protein>
<dbReference type="AlphaFoldDB" id="A0AAU9VFW3"/>
<accession>A0AAU9VFW3</accession>
<gene>
    <name evidence="1" type="ORF">EEDITHA_LOCUS22604</name>
</gene>
<sequence>MSYHLIPVSRSGISTLSGCGSPENMERLPELPASEERRLRRAAHVLQQRLVLRQWLATHKLQHAYSK</sequence>
<organism evidence="1 2">
    <name type="scientific">Euphydryas editha</name>
    <name type="common">Edith's checkerspot</name>
    <dbReference type="NCBI Taxonomy" id="104508"/>
    <lineage>
        <taxon>Eukaryota</taxon>
        <taxon>Metazoa</taxon>
        <taxon>Ecdysozoa</taxon>
        <taxon>Arthropoda</taxon>
        <taxon>Hexapoda</taxon>
        <taxon>Insecta</taxon>
        <taxon>Pterygota</taxon>
        <taxon>Neoptera</taxon>
        <taxon>Endopterygota</taxon>
        <taxon>Lepidoptera</taxon>
        <taxon>Glossata</taxon>
        <taxon>Ditrysia</taxon>
        <taxon>Papilionoidea</taxon>
        <taxon>Nymphalidae</taxon>
        <taxon>Nymphalinae</taxon>
        <taxon>Euphydryas</taxon>
    </lineage>
</organism>